<evidence type="ECO:0000313" key="4">
    <source>
        <dbReference type="Proteomes" id="UP000623467"/>
    </source>
</evidence>
<dbReference type="SUPFAM" id="SSF50978">
    <property type="entry name" value="WD40 repeat-like"/>
    <property type="match status" value="1"/>
</dbReference>
<comment type="caution">
    <text evidence="3">The sequence shown here is derived from an EMBL/GenBank/DDBJ whole genome shotgun (WGS) entry which is preliminary data.</text>
</comment>
<dbReference type="InterPro" id="IPR001680">
    <property type="entry name" value="WD40_rpt"/>
</dbReference>
<dbReference type="Pfam" id="PF00400">
    <property type="entry name" value="WD40"/>
    <property type="match status" value="1"/>
</dbReference>
<evidence type="ECO:0000313" key="3">
    <source>
        <dbReference type="EMBL" id="KAF7355187.1"/>
    </source>
</evidence>
<keyword evidence="4" id="KW-1185">Reference proteome</keyword>
<proteinExistence type="predicted"/>
<dbReference type="PANTHER" id="PTHR47232">
    <property type="entry name" value="TRANSDUCIN FAMILY PROTEIN / WD-40 REPEAT FAMILY PROTEIN"/>
    <property type="match status" value="1"/>
</dbReference>
<dbReference type="PROSITE" id="PS50082">
    <property type="entry name" value="WD_REPEATS_2"/>
    <property type="match status" value="2"/>
</dbReference>
<feature type="region of interest" description="Disordered" evidence="2">
    <location>
        <begin position="305"/>
        <end position="329"/>
    </location>
</feature>
<dbReference type="Proteomes" id="UP000623467">
    <property type="component" value="Unassembled WGS sequence"/>
</dbReference>
<dbReference type="OrthoDB" id="1897642at2759"/>
<evidence type="ECO:0000256" key="2">
    <source>
        <dbReference type="SAM" id="MobiDB-lite"/>
    </source>
</evidence>
<dbReference type="EMBL" id="JACAZH010000011">
    <property type="protein sequence ID" value="KAF7355187.1"/>
    <property type="molecule type" value="Genomic_DNA"/>
</dbReference>
<protein>
    <submittedName>
        <fullName evidence="3">WD-REPEATS-REGION domain-containing protein</fullName>
    </submittedName>
</protein>
<dbReference type="Gene3D" id="2.130.10.10">
    <property type="entry name" value="YVTN repeat-like/Quinoprotein amine dehydrogenase"/>
    <property type="match status" value="1"/>
</dbReference>
<dbReference type="InterPro" id="IPR015943">
    <property type="entry name" value="WD40/YVTN_repeat-like_dom_sf"/>
</dbReference>
<dbReference type="AlphaFoldDB" id="A0A8H6Y9P0"/>
<dbReference type="PANTHER" id="PTHR47232:SF1">
    <property type="entry name" value="TRANSDUCIN FAMILY PROTEIN _ WD-40 REPEAT FAMILY PROTEIN"/>
    <property type="match status" value="1"/>
</dbReference>
<evidence type="ECO:0000256" key="1">
    <source>
        <dbReference type="PROSITE-ProRule" id="PRU00221"/>
    </source>
</evidence>
<accession>A0A8H6Y9P0</accession>
<name>A0A8H6Y9P0_9AGAR</name>
<feature type="repeat" description="WD" evidence="1">
    <location>
        <begin position="608"/>
        <end position="624"/>
    </location>
</feature>
<reference evidence="3" key="1">
    <citation type="submission" date="2020-05" db="EMBL/GenBank/DDBJ databases">
        <title>Mycena genomes resolve the evolution of fungal bioluminescence.</title>
        <authorList>
            <person name="Tsai I.J."/>
        </authorList>
    </citation>
    <scope>NUCLEOTIDE SEQUENCE</scope>
    <source>
        <strain evidence="3">160909Yilan</strain>
    </source>
</reference>
<organism evidence="3 4">
    <name type="scientific">Mycena sanguinolenta</name>
    <dbReference type="NCBI Taxonomy" id="230812"/>
    <lineage>
        <taxon>Eukaryota</taxon>
        <taxon>Fungi</taxon>
        <taxon>Dikarya</taxon>
        <taxon>Basidiomycota</taxon>
        <taxon>Agaricomycotina</taxon>
        <taxon>Agaricomycetes</taxon>
        <taxon>Agaricomycetidae</taxon>
        <taxon>Agaricales</taxon>
        <taxon>Marasmiineae</taxon>
        <taxon>Mycenaceae</taxon>
        <taxon>Mycena</taxon>
    </lineage>
</organism>
<dbReference type="SMART" id="SM00320">
    <property type="entry name" value="WD40"/>
    <property type="match status" value="4"/>
</dbReference>
<keyword evidence="1" id="KW-0853">WD repeat</keyword>
<gene>
    <name evidence="3" type="ORF">MSAN_01434400</name>
</gene>
<sequence length="667" mass="73041">MPEDAQPNDLRGRSVVPSIPLIRPARGIIPPSDRFSTFGRPSFKRPPDRPHPAASPKKKRKLDQLQDRKEIVCKLPPACQKGQNGCNAKRKEFVVDETERLRKRGLKVFGHSFQDGAVHFLCTQEDLLNCFLTPISPIKRTQKERRQPRVEQLSQLVPPPNPFISTVPGPPRIFKSGTLCFSAEPSVTVESTEERVVSNRPSGAFDFDLDQSVPVAELMFGKRGLPKQTPSISAACVSARAPTISSASNLGSRTAKPVPVLPGSIVTVSSVSLQPTVAAATLPLPPQPTSSAALLAPPPSLPKVGITDKLPLEGSTSSTTSPHIPPPSHDFELSLSDDCYACEPDGEEFRIPFRTPQDKLRRFLSSSSPVSSLIVSMHGTLEGVDVVSRKHWLITTGPIPTKEAVDDACIVAAGNRTVVILGHSRDNQQLSLINTDNLGGNAVSVLDPKRPWNPAKKGGASAVAPMMQPLMFASGGYDHCVHLWSIKEDLSSASPQAVAFKHNSQIQSLLAIRDTSHKLISAGADCNVHYWDLSSERVVNTLKPSNSVYHVHSTASPFCTLLEVAHREQQFEIRDHRYVSIIPVQRFGYTTPQVHGRFMKGSFMSNCFASGDRDGCVRLWDLRNVKKPCAEIRCFNGLKISQLVFQSSRLLACAENNQIRLVKYRSN</sequence>
<dbReference type="InterPro" id="IPR036322">
    <property type="entry name" value="WD40_repeat_dom_sf"/>
</dbReference>
<feature type="region of interest" description="Disordered" evidence="2">
    <location>
        <begin position="1"/>
        <end position="63"/>
    </location>
</feature>
<feature type="repeat" description="WD" evidence="1">
    <location>
        <begin position="499"/>
        <end position="541"/>
    </location>
</feature>